<name>A0A4U5MM15_STECR</name>
<organism evidence="2 3">
    <name type="scientific">Steinernema carpocapsae</name>
    <name type="common">Entomopathogenic nematode</name>
    <dbReference type="NCBI Taxonomy" id="34508"/>
    <lineage>
        <taxon>Eukaryota</taxon>
        <taxon>Metazoa</taxon>
        <taxon>Ecdysozoa</taxon>
        <taxon>Nematoda</taxon>
        <taxon>Chromadorea</taxon>
        <taxon>Rhabditida</taxon>
        <taxon>Tylenchina</taxon>
        <taxon>Panagrolaimomorpha</taxon>
        <taxon>Strongyloidoidea</taxon>
        <taxon>Steinernematidae</taxon>
        <taxon>Steinernema</taxon>
    </lineage>
</organism>
<gene>
    <name evidence="2" type="ORF">L596_022255</name>
</gene>
<evidence type="ECO:0000313" key="3">
    <source>
        <dbReference type="Proteomes" id="UP000298663"/>
    </source>
</evidence>
<keyword evidence="3" id="KW-1185">Reference proteome</keyword>
<dbReference type="AlphaFoldDB" id="A0A4U5MM15"/>
<reference evidence="2 3" key="2">
    <citation type="journal article" date="2019" name="G3 (Bethesda)">
        <title>Hybrid Assembly of the Genome of the Entomopathogenic Nematode Steinernema carpocapsae Identifies the X-Chromosome.</title>
        <authorList>
            <person name="Serra L."/>
            <person name="Macchietto M."/>
            <person name="Macias-Munoz A."/>
            <person name="McGill C.J."/>
            <person name="Rodriguez I.M."/>
            <person name="Rodriguez B."/>
            <person name="Murad R."/>
            <person name="Mortazavi A."/>
        </authorList>
    </citation>
    <scope>NUCLEOTIDE SEQUENCE [LARGE SCALE GENOMIC DNA]</scope>
    <source>
        <strain evidence="2 3">ALL</strain>
    </source>
</reference>
<comment type="caution">
    <text evidence="2">The sequence shown here is derived from an EMBL/GenBank/DDBJ whole genome shotgun (WGS) entry which is preliminary data.</text>
</comment>
<proteinExistence type="predicted"/>
<accession>A0A4U5MM15</accession>
<feature type="region of interest" description="Disordered" evidence="1">
    <location>
        <begin position="1"/>
        <end position="23"/>
    </location>
</feature>
<dbReference type="EMBL" id="AZBU02000007">
    <property type="protein sequence ID" value="TKR70203.1"/>
    <property type="molecule type" value="Genomic_DNA"/>
</dbReference>
<evidence type="ECO:0000256" key="1">
    <source>
        <dbReference type="SAM" id="MobiDB-lite"/>
    </source>
</evidence>
<dbReference type="OrthoDB" id="5869971at2759"/>
<reference evidence="2 3" key="1">
    <citation type="journal article" date="2015" name="Genome Biol.">
        <title>Comparative genomics of Steinernema reveals deeply conserved gene regulatory networks.</title>
        <authorList>
            <person name="Dillman A.R."/>
            <person name="Macchietto M."/>
            <person name="Porter C.F."/>
            <person name="Rogers A."/>
            <person name="Williams B."/>
            <person name="Antoshechkin I."/>
            <person name="Lee M.M."/>
            <person name="Goodwin Z."/>
            <person name="Lu X."/>
            <person name="Lewis E.E."/>
            <person name="Goodrich-Blair H."/>
            <person name="Stock S.P."/>
            <person name="Adams B.J."/>
            <person name="Sternberg P.W."/>
            <person name="Mortazavi A."/>
        </authorList>
    </citation>
    <scope>NUCLEOTIDE SEQUENCE [LARGE SCALE GENOMIC DNA]</scope>
    <source>
        <strain evidence="2 3">ALL</strain>
    </source>
</reference>
<dbReference type="Proteomes" id="UP000298663">
    <property type="component" value="Unassembled WGS sequence"/>
</dbReference>
<protein>
    <submittedName>
        <fullName evidence="2">Uncharacterized protein</fullName>
    </submittedName>
</protein>
<sequence>MVAPKRPLSNSGDNHVNGWKFDFNRRRNPHMTHEKMENLNKAKMSSDQYKRVEQIHLSWYVQAVNGLLGAVGRELFEKMDQ</sequence>
<evidence type="ECO:0000313" key="2">
    <source>
        <dbReference type="EMBL" id="TKR70203.1"/>
    </source>
</evidence>